<dbReference type="PANTHER" id="PTHR35896:SF3">
    <property type="entry name" value="MAJOR FACILITATOR SUPERFAMILY TRANSPORTER"/>
    <property type="match status" value="1"/>
</dbReference>
<dbReference type="Proteomes" id="UP000515153">
    <property type="component" value="Unplaced"/>
</dbReference>
<dbReference type="PANTHER" id="PTHR35896">
    <property type="entry name" value="IG-LIKE DOMAIN-CONTAINING PROTEIN"/>
    <property type="match status" value="1"/>
</dbReference>
<dbReference type="RefSeq" id="XP_030977381.1">
    <property type="nucleotide sequence ID" value="XM_031131845.1"/>
</dbReference>
<keyword evidence="2" id="KW-1185">Reference proteome</keyword>
<evidence type="ECO:0000313" key="3">
    <source>
        <dbReference type="RefSeq" id="XP_030977381.1"/>
    </source>
</evidence>
<dbReference type="KEGG" id="pgri:PgNI_11886"/>
<sequence>MASMAKYQTLGNEDAEKTLESAPPQPNTIISLRQTLRNSLAFLLGVLLATTTHALFIPVPTASLSDTYLQRQAAITRVTSCGKSVAEAKQRGCVYDPALLYWTRPYCQAEDIADEFIRNPVHEVFFDKEKLHALNLTYVRTGEFGEAYDRVEHHKGHCINSWKVLTQAATRFGPQTPELLLPGMAVEWGHTVHCSDDVVVPNEESRWRSKPFVKFWPGIKGCYLLRAPELPDLY</sequence>
<evidence type="ECO:0000313" key="2">
    <source>
        <dbReference type="Proteomes" id="UP000515153"/>
    </source>
</evidence>
<reference evidence="3" key="1">
    <citation type="journal article" date="2019" name="Mol. Biol. Evol.">
        <title>Blast fungal genomes show frequent chromosomal changes, gene gains and losses, and effector gene turnover.</title>
        <authorList>
            <person name="Gomez Luciano L.B."/>
            <person name="Jason Tsai I."/>
            <person name="Chuma I."/>
            <person name="Tosa Y."/>
            <person name="Chen Y.H."/>
            <person name="Li J.Y."/>
            <person name="Li M.Y."/>
            <person name="Jade Lu M.Y."/>
            <person name="Nakayashiki H."/>
            <person name="Li W.H."/>
        </authorList>
    </citation>
    <scope>NUCLEOTIDE SEQUENCE</scope>
    <source>
        <strain evidence="3">NI907</strain>
    </source>
</reference>
<name>A0A6P8AR43_PYRGI</name>
<protein>
    <submittedName>
        <fullName evidence="3">Uncharacterized protein</fullName>
    </submittedName>
</protein>
<proteinExistence type="predicted"/>
<dbReference type="AlphaFoldDB" id="A0A6P8AR43"/>
<reference evidence="3" key="2">
    <citation type="submission" date="2019-10" db="EMBL/GenBank/DDBJ databases">
        <authorList>
            <consortium name="NCBI Genome Project"/>
        </authorList>
    </citation>
    <scope>NUCLEOTIDE SEQUENCE</scope>
    <source>
        <strain evidence="3">NI907</strain>
    </source>
</reference>
<gene>
    <name evidence="3" type="ORF">PgNI_11886</name>
</gene>
<keyword evidence="1" id="KW-0812">Transmembrane</keyword>
<accession>A0A6P8AR43</accession>
<dbReference type="GeneID" id="41966750"/>
<keyword evidence="1" id="KW-0472">Membrane</keyword>
<feature type="transmembrane region" description="Helical" evidence="1">
    <location>
        <begin position="40"/>
        <end position="59"/>
    </location>
</feature>
<reference evidence="3" key="3">
    <citation type="submission" date="2025-08" db="UniProtKB">
        <authorList>
            <consortium name="RefSeq"/>
        </authorList>
    </citation>
    <scope>IDENTIFICATION</scope>
    <source>
        <strain evidence="3">NI907</strain>
    </source>
</reference>
<dbReference type="InterPro" id="IPR053008">
    <property type="entry name" value="Phomopsin_biosynth_assoc"/>
</dbReference>
<evidence type="ECO:0000256" key="1">
    <source>
        <dbReference type="SAM" id="Phobius"/>
    </source>
</evidence>
<keyword evidence="1" id="KW-1133">Transmembrane helix</keyword>
<organism evidence="2 3">
    <name type="scientific">Pyricularia grisea</name>
    <name type="common">Crabgrass-specific blast fungus</name>
    <name type="synonym">Magnaporthe grisea</name>
    <dbReference type="NCBI Taxonomy" id="148305"/>
    <lineage>
        <taxon>Eukaryota</taxon>
        <taxon>Fungi</taxon>
        <taxon>Dikarya</taxon>
        <taxon>Ascomycota</taxon>
        <taxon>Pezizomycotina</taxon>
        <taxon>Sordariomycetes</taxon>
        <taxon>Sordariomycetidae</taxon>
        <taxon>Magnaporthales</taxon>
        <taxon>Pyriculariaceae</taxon>
        <taxon>Pyricularia</taxon>
    </lineage>
</organism>